<gene>
    <name evidence="1" type="ORF">E2493_18190</name>
</gene>
<dbReference type="SUPFAM" id="SSF160574">
    <property type="entry name" value="BT0923-like"/>
    <property type="match status" value="1"/>
</dbReference>
<organism evidence="1 2">
    <name type="scientific">Sphingomonas parva</name>
    <dbReference type="NCBI Taxonomy" id="2555898"/>
    <lineage>
        <taxon>Bacteria</taxon>
        <taxon>Pseudomonadati</taxon>
        <taxon>Pseudomonadota</taxon>
        <taxon>Alphaproteobacteria</taxon>
        <taxon>Sphingomonadales</taxon>
        <taxon>Sphingomonadaceae</taxon>
        <taxon>Sphingomonas</taxon>
    </lineage>
</organism>
<accession>A0A4Y8ZLE9</accession>
<dbReference type="Proteomes" id="UP000298213">
    <property type="component" value="Unassembled WGS sequence"/>
</dbReference>
<protein>
    <recommendedName>
        <fullName evidence="3">PepSY domain-containing protein</fullName>
    </recommendedName>
</protein>
<dbReference type="EMBL" id="SPDV01000051">
    <property type="protein sequence ID" value="TFI56833.1"/>
    <property type="molecule type" value="Genomic_DNA"/>
</dbReference>
<sequence>MTTSGKRAVALADLPAEVLAAATAARPGFTPAEAEAETRDGRRYFDVEGRLADGSEIEFDIMEEGGRWRVVEIQRDIAFAAAPAAVRAAASAHDPAFVPTRVIESVQADGLVIYELFGPAGGNPAGRKVEIKWDGTRAEVLQQEWAH</sequence>
<proteinExistence type="predicted"/>
<dbReference type="AlphaFoldDB" id="A0A4Y8ZLE9"/>
<comment type="caution">
    <text evidence="1">The sequence shown here is derived from an EMBL/GenBank/DDBJ whole genome shotgun (WGS) entry which is preliminary data.</text>
</comment>
<reference evidence="1 2" key="1">
    <citation type="submission" date="2019-03" db="EMBL/GenBank/DDBJ databases">
        <title>Genome sequence of Sphingomonas sp. 17J27-24.</title>
        <authorList>
            <person name="Kim M."/>
            <person name="Maeng S."/>
            <person name="Sathiyaraj S."/>
        </authorList>
    </citation>
    <scope>NUCLEOTIDE SEQUENCE [LARGE SCALE GENOMIC DNA]</scope>
    <source>
        <strain evidence="1 2">17J27-24</strain>
    </source>
</reference>
<name>A0A4Y8ZLE9_9SPHN</name>
<dbReference type="OrthoDB" id="5701716at2"/>
<keyword evidence="2" id="KW-1185">Reference proteome</keyword>
<evidence type="ECO:0000313" key="1">
    <source>
        <dbReference type="EMBL" id="TFI56833.1"/>
    </source>
</evidence>
<evidence type="ECO:0008006" key="3">
    <source>
        <dbReference type="Google" id="ProtNLM"/>
    </source>
</evidence>
<evidence type="ECO:0000313" key="2">
    <source>
        <dbReference type="Proteomes" id="UP000298213"/>
    </source>
</evidence>